<dbReference type="GO" id="GO:0016740">
    <property type="term" value="F:transferase activity"/>
    <property type="evidence" value="ECO:0007669"/>
    <property type="project" value="UniProtKB-KW"/>
</dbReference>
<evidence type="ECO:0000313" key="3">
    <source>
        <dbReference type="Proteomes" id="UP000239663"/>
    </source>
</evidence>
<dbReference type="Pfam" id="PF01636">
    <property type="entry name" value="APH"/>
    <property type="match status" value="1"/>
</dbReference>
<reference evidence="2 3" key="1">
    <citation type="submission" date="2017-12" db="EMBL/GenBank/DDBJ databases">
        <title>Taxonomic description and draft genome of Pradoshia cofamensis Gen. nov., sp. nov., a thermotolerant bacillale isolated from anterior gut of earthworm Eisenia fetida.</title>
        <authorList>
            <person name="Saha T."/>
            <person name="Chakraborty R."/>
        </authorList>
    </citation>
    <scope>NUCLEOTIDE SEQUENCE [LARGE SCALE GENOMIC DNA]</scope>
    <source>
        <strain evidence="2 3">EAG3</strain>
    </source>
</reference>
<dbReference type="Gene3D" id="3.90.1200.10">
    <property type="match status" value="1"/>
</dbReference>
<dbReference type="RefSeq" id="WP_104850997.1">
    <property type="nucleotide sequence ID" value="NZ_PKOZ01000032.1"/>
</dbReference>
<dbReference type="InterPro" id="IPR002575">
    <property type="entry name" value="Aminoglycoside_PTrfase"/>
</dbReference>
<name>A0A2S7MV59_9BACI</name>
<organism evidence="2 3">
    <name type="scientific">Pradoshia eiseniae</name>
    <dbReference type="NCBI Taxonomy" id="2064768"/>
    <lineage>
        <taxon>Bacteria</taxon>
        <taxon>Bacillati</taxon>
        <taxon>Bacillota</taxon>
        <taxon>Bacilli</taxon>
        <taxon>Bacillales</taxon>
        <taxon>Bacillaceae</taxon>
        <taxon>Pradoshia</taxon>
    </lineage>
</organism>
<dbReference type="InterPro" id="IPR011009">
    <property type="entry name" value="Kinase-like_dom_sf"/>
</dbReference>
<feature type="domain" description="Aminoglycoside phosphotransferase" evidence="1">
    <location>
        <begin position="6"/>
        <end position="188"/>
    </location>
</feature>
<protein>
    <submittedName>
        <fullName evidence="2">Aminoglycoside phosphotransferase</fullName>
    </submittedName>
</protein>
<dbReference type="Proteomes" id="UP000239663">
    <property type="component" value="Unassembled WGS sequence"/>
</dbReference>
<keyword evidence="2" id="KW-0808">Transferase</keyword>
<comment type="caution">
    <text evidence="2">The sequence shown here is derived from an EMBL/GenBank/DDBJ whole genome shotgun (WGS) entry which is preliminary data.</text>
</comment>
<dbReference type="SUPFAM" id="SSF56112">
    <property type="entry name" value="Protein kinase-like (PK-like)"/>
    <property type="match status" value="1"/>
</dbReference>
<dbReference type="AlphaFoldDB" id="A0A2S7MV59"/>
<accession>A0A2S7MV59</accession>
<gene>
    <name evidence="2" type="ORF">CYL18_18790</name>
</gene>
<sequence length="249" mass="28581">MDLVHPIAVGNTAAIYRLNDKVVKVFKEGFLENVSVHEAKKQAFAYERGLDVPEIMEVTEINGRQVIIMEYIEGVTIGERLLRDMGQADYFIDICVHVQQTIHQTSIQETSIEWMTDKLSRQIKTSKYLSETMKALLLRGLTSVEFESRLCHGDFHPFNVIMNNGRLTIIDWADSSLGDIRADIYRTFLLLSQSSSDIAQKYLCTYCLRTGLSQEEIFQWAPFVASARLSEEIPFEEKKSLRKIIDTFI</sequence>
<keyword evidence="3" id="KW-1185">Reference proteome</keyword>
<evidence type="ECO:0000313" key="2">
    <source>
        <dbReference type="EMBL" id="PQD93645.1"/>
    </source>
</evidence>
<proteinExistence type="predicted"/>
<dbReference type="EMBL" id="PKOZ01000032">
    <property type="protein sequence ID" value="PQD93645.1"/>
    <property type="molecule type" value="Genomic_DNA"/>
</dbReference>
<evidence type="ECO:0000259" key="1">
    <source>
        <dbReference type="Pfam" id="PF01636"/>
    </source>
</evidence>
<dbReference type="OrthoDB" id="9800774at2"/>